<evidence type="ECO:0000256" key="7">
    <source>
        <dbReference type="ARBA" id="ARBA00023004"/>
    </source>
</evidence>
<sequence length="774" mass="86934">MQIKRRTFLKGALAGSALLSVPLIFDSKAQAREELKPYKPDKVTFNFCEMCFWNCTEKVFVNDGKVRKLEGNDKSPLNWGKLCAKGQAGIKTLYDDNRLKTPLIRVGERGEGKWKKVSWEEAFEFAAKKFKEVIDKYGPETIALEMHGTGEPAIHRLFEVLGGTTNFAIPAYSQCTGSRDIGFYYTFGAALGGHEPYDLSNSRYIILIGRNETESLHVSELYHFAKAIGNKAKIVYVDPRYTHTAAKADKFLQIKPGTDTAFVLALINVMVTEDLINHDFVEKYTTGYDKLKPHIVKYTPQWAESQTGIKADEIIQIAREISSFAPNCIIVPPRRSTRYGFDTQLSRAIAIANALLGNWFQPGGFFKANKIKVPNADMPDVEESKYAQLAQQRNAANAVLSLTNLPNTTQEIVGVLGLDNVLWEAIRTQKPYPIKAMISYGTNPLFHNGDSNKIKEAINKLDFYMVVDILPWEHTLYADIVFPESTYLEKYDALKSISWKYPYVHFREPAVDPVYDTKDIWAIVHGIAKHMGLGEFFPYKDAKGVFFSSLNQMPKDQRDKLLKDGVISLGPIPEDVDLSGDIDPKVAYQKMLDAYKKAPFNPYPIALGEDVSFNTGSGKIDIYCESLKEGGFDPLPTYTPPNKSKKQNEFRLVFGRVAVHTHARTQDNEWLLEHYDDNSVWINPKDAKAINIKDGDKVVLVKGNLKSPYPVKAKVTDKIIEGTIFIAHGWGRFSPYVTRCYKKGVSDAEFCSNDSDPVSGAAAFLNSFVSVEKA</sequence>
<evidence type="ECO:0000256" key="8">
    <source>
        <dbReference type="ARBA" id="ARBA00023014"/>
    </source>
</evidence>
<keyword evidence="5" id="KW-0732">Signal</keyword>
<evidence type="ECO:0000256" key="1">
    <source>
        <dbReference type="ARBA" id="ARBA00010312"/>
    </source>
</evidence>
<dbReference type="InterPro" id="IPR006311">
    <property type="entry name" value="TAT_signal"/>
</dbReference>
<dbReference type="InterPro" id="IPR006657">
    <property type="entry name" value="MoPterin_dinucl-bd_dom"/>
</dbReference>
<dbReference type="SUPFAM" id="SSF53706">
    <property type="entry name" value="Formate dehydrogenase/DMSO reductase, domains 1-3"/>
    <property type="match status" value="1"/>
</dbReference>
<dbReference type="OrthoDB" id="9803192at2"/>
<evidence type="ECO:0000313" key="11">
    <source>
        <dbReference type="Proteomes" id="UP000199411"/>
    </source>
</evidence>
<dbReference type="AlphaFoldDB" id="A0A1G6QZX3"/>
<dbReference type="Gene3D" id="2.40.40.20">
    <property type="match status" value="1"/>
</dbReference>
<dbReference type="PANTHER" id="PTHR43742">
    <property type="entry name" value="TRIMETHYLAMINE-N-OXIDE REDUCTASE"/>
    <property type="match status" value="1"/>
</dbReference>
<proteinExistence type="inferred from homology"/>
<dbReference type="GO" id="GO:0051539">
    <property type="term" value="F:4 iron, 4 sulfur cluster binding"/>
    <property type="evidence" value="ECO:0007669"/>
    <property type="project" value="UniProtKB-KW"/>
</dbReference>
<dbReference type="Pfam" id="PF00384">
    <property type="entry name" value="Molybdopterin"/>
    <property type="match status" value="1"/>
</dbReference>
<dbReference type="Gene3D" id="3.40.50.740">
    <property type="match status" value="1"/>
</dbReference>
<dbReference type="GO" id="GO:0016491">
    <property type="term" value="F:oxidoreductase activity"/>
    <property type="evidence" value="ECO:0007669"/>
    <property type="project" value="UniProtKB-KW"/>
</dbReference>
<dbReference type="Gene3D" id="2.20.25.90">
    <property type="entry name" value="ADC-like domains"/>
    <property type="match status" value="1"/>
</dbReference>
<evidence type="ECO:0000256" key="6">
    <source>
        <dbReference type="ARBA" id="ARBA00023002"/>
    </source>
</evidence>
<keyword evidence="6" id="KW-0560">Oxidoreductase</keyword>
<dbReference type="InterPro" id="IPR050612">
    <property type="entry name" value="Prok_Mopterin_Oxidored"/>
</dbReference>
<dbReference type="SUPFAM" id="SSF50692">
    <property type="entry name" value="ADC-like"/>
    <property type="match status" value="1"/>
</dbReference>
<comment type="similarity">
    <text evidence="1">Belongs to the prokaryotic molybdopterin-containing oxidoreductase family.</text>
</comment>
<evidence type="ECO:0000259" key="9">
    <source>
        <dbReference type="PROSITE" id="PS51669"/>
    </source>
</evidence>
<keyword evidence="3" id="KW-0500">Molybdenum</keyword>
<dbReference type="Gene3D" id="3.40.228.10">
    <property type="entry name" value="Dimethylsulfoxide Reductase, domain 2"/>
    <property type="match status" value="1"/>
</dbReference>
<dbReference type="InterPro" id="IPR006963">
    <property type="entry name" value="Mopterin_OxRdtase_4Fe-4S_dom"/>
</dbReference>
<dbReference type="PANTHER" id="PTHR43742:SF9">
    <property type="entry name" value="TETRATHIONATE REDUCTASE SUBUNIT A"/>
    <property type="match status" value="1"/>
</dbReference>
<protein>
    <submittedName>
        <fullName evidence="10">Thiosulfate reductase / polysulfide reductase chain A</fullName>
    </submittedName>
</protein>
<accession>A0A1G6QZX3</accession>
<name>A0A1G6QZX3_9BACT</name>
<dbReference type="RefSeq" id="WP_159427520.1">
    <property type="nucleotide sequence ID" value="NZ_FMYU01000014.1"/>
</dbReference>
<dbReference type="GO" id="GO:0043546">
    <property type="term" value="F:molybdopterin cofactor binding"/>
    <property type="evidence" value="ECO:0007669"/>
    <property type="project" value="InterPro"/>
</dbReference>
<dbReference type="InterPro" id="IPR006656">
    <property type="entry name" value="Mopterin_OxRdtase"/>
</dbReference>
<dbReference type="SMART" id="SM00926">
    <property type="entry name" value="Molybdop_Fe4S4"/>
    <property type="match status" value="1"/>
</dbReference>
<dbReference type="EMBL" id="FMYU01000014">
    <property type="protein sequence ID" value="SDC97743.1"/>
    <property type="molecule type" value="Genomic_DNA"/>
</dbReference>
<gene>
    <name evidence="10" type="ORF">SAMN05660835_01691</name>
</gene>
<dbReference type="Pfam" id="PF04879">
    <property type="entry name" value="Molybdop_Fe4S4"/>
    <property type="match status" value="1"/>
</dbReference>
<dbReference type="CDD" id="cd02778">
    <property type="entry name" value="MopB_CT_Thiosulfate-R-like"/>
    <property type="match status" value="1"/>
</dbReference>
<feature type="domain" description="4Fe-4S Mo/W bis-MGD-type" evidence="9">
    <location>
        <begin position="41"/>
        <end position="97"/>
    </location>
</feature>
<dbReference type="InterPro" id="IPR009010">
    <property type="entry name" value="Asp_de-COase-like_dom_sf"/>
</dbReference>
<evidence type="ECO:0000256" key="2">
    <source>
        <dbReference type="ARBA" id="ARBA00022485"/>
    </source>
</evidence>
<evidence type="ECO:0000256" key="4">
    <source>
        <dbReference type="ARBA" id="ARBA00022723"/>
    </source>
</evidence>
<dbReference type="PROSITE" id="PS51669">
    <property type="entry name" value="4FE4S_MOW_BIS_MGD"/>
    <property type="match status" value="1"/>
</dbReference>
<evidence type="ECO:0000256" key="3">
    <source>
        <dbReference type="ARBA" id="ARBA00022505"/>
    </source>
</evidence>
<dbReference type="GO" id="GO:0046872">
    <property type="term" value="F:metal ion binding"/>
    <property type="evidence" value="ECO:0007669"/>
    <property type="project" value="UniProtKB-KW"/>
</dbReference>
<keyword evidence="2" id="KW-0004">4Fe-4S</keyword>
<keyword evidence="7" id="KW-0408">Iron</keyword>
<dbReference type="Proteomes" id="UP000199411">
    <property type="component" value="Unassembled WGS sequence"/>
</dbReference>
<organism evidence="10 11">
    <name type="scientific">Desulfurella multipotens</name>
    <dbReference type="NCBI Taxonomy" id="79269"/>
    <lineage>
        <taxon>Bacteria</taxon>
        <taxon>Pseudomonadati</taxon>
        <taxon>Campylobacterota</taxon>
        <taxon>Desulfurellia</taxon>
        <taxon>Desulfurellales</taxon>
        <taxon>Desulfurellaceae</taxon>
        <taxon>Desulfurella</taxon>
    </lineage>
</organism>
<reference evidence="11" key="1">
    <citation type="submission" date="2016-10" db="EMBL/GenBank/DDBJ databases">
        <authorList>
            <person name="Varghese N."/>
            <person name="Submissions S."/>
        </authorList>
    </citation>
    <scope>NUCLEOTIDE SEQUENCE [LARGE SCALE GENOMIC DNA]</scope>
    <source>
        <strain evidence="11">DSM 8415</strain>
    </source>
</reference>
<evidence type="ECO:0000256" key="5">
    <source>
        <dbReference type="ARBA" id="ARBA00022729"/>
    </source>
</evidence>
<keyword evidence="4" id="KW-0479">Metal-binding</keyword>
<keyword evidence="8" id="KW-0411">Iron-sulfur</keyword>
<keyword evidence="11" id="KW-1185">Reference proteome</keyword>
<dbReference type="Gene3D" id="3.30.2070.10">
    <property type="entry name" value="Formate dehydrogenase/DMSO reductase"/>
    <property type="match status" value="1"/>
</dbReference>
<evidence type="ECO:0000313" key="10">
    <source>
        <dbReference type="EMBL" id="SDC97743.1"/>
    </source>
</evidence>
<dbReference type="PROSITE" id="PS51318">
    <property type="entry name" value="TAT"/>
    <property type="match status" value="1"/>
</dbReference>
<dbReference type="Pfam" id="PF01568">
    <property type="entry name" value="Molydop_binding"/>
    <property type="match status" value="1"/>
</dbReference>